<name>A0A5Q4YXV8_9GAMM</name>
<dbReference type="InterPro" id="IPR049516">
    <property type="entry name" value="FAD-depend_C"/>
</dbReference>
<feature type="domain" description="FAD-dependent protein C-terminal" evidence="1">
    <location>
        <begin position="22"/>
        <end position="46"/>
    </location>
</feature>
<accession>A0A5Q4YXV8</accession>
<sequence length="67" mass="7127">MNDDTYQQVKLPLDHSADELKNAVLSTLSINGRSVYSFCMCPGGILSAGIDGIKIAKAVALDMLKNA</sequence>
<reference evidence="2" key="1">
    <citation type="submission" date="2019-09" db="EMBL/GenBank/DDBJ databases">
        <authorList>
            <person name="Hjerde E."/>
        </authorList>
    </citation>
    <scope>NUCLEOTIDE SEQUENCE</scope>
    <source>
        <strain evidence="2">06/09/160</strain>
    </source>
</reference>
<organism evidence="2">
    <name type="scientific">Aliivibrio wodanis</name>
    <dbReference type="NCBI Taxonomy" id="80852"/>
    <lineage>
        <taxon>Bacteria</taxon>
        <taxon>Pseudomonadati</taxon>
        <taxon>Pseudomonadota</taxon>
        <taxon>Gammaproteobacteria</taxon>
        <taxon>Vibrionales</taxon>
        <taxon>Vibrionaceae</taxon>
        <taxon>Aliivibrio</taxon>
    </lineage>
</organism>
<proteinExistence type="predicted"/>
<evidence type="ECO:0000313" key="2">
    <source>
        <dbReference type="EMBL" id="VVV04036.1"/>
    </source>
</evidence>
<evidence type="ECO:0000259" key="1">
    <source>
        <dbReference type="Pfam" id="PF21688"/>
    </source>
</evidence>
<protein>
    <recommendedName>
        <fullName evidence="1">FAD-dependent protein C-terminal domain-containing protein</fullName>
    </recommendedName>
</protein>
<dbReference type="AlphaFoldDB" id="A0A5Q4YXV8"/>
<gene>
    <name evidence="2" type="ORF">AW0309160_01419</name>
</gene>
<dbReference type="Pfam" id="PF21688">
    <property type="entry name" value="FAD-depend_C"/>
    <property type="match status" value="1"/>
</dbReference>
<dbReference type="EMBL" id="LR721750">
    <property type="protein sequence ID" value="VVV04036.1"/>
    <property type="molecule type" value="Genomic_DNA"/>
</dbReference>